<evidence type="ECO:0000313" key="3">
    <source>
        <dbReference type="Proteomes" id="UP000729290"/>
    </source>
</evidence>
<proteinExistence type="predicted"/>
<protein>
    <submittedName>
        <fullName evidence="2">Uncharacterized protein</fullName>
    </submittedName>
</protein>
<reference evidence="2 3" key="1">
    <citation type="journal article" date="2021" name="Sci. Rep.">
        <title>The distribution of antibiotic resistance genes in chicken gut microbiota commensals.</title>
        <authorList>
            <person name="Juricova H."/>
            <person name="Matiasovicova J."/>
            <person name="Kubasova T."/>
            <person name="Cejkova D."/>
            <person name="Rychlik I."/>
        </authorList>
    </citation>
    <scope>NUCLEOTIDE SEQUENCE [LARGE SCALE GENOMIC DNA]</scope>
    <source>
        <strain evidence="2 3">An431b</strain>
    </source>
</reference>
<keyword evidence="1" id="KW-1133">Transmembrane helix</keyword>
<dbReference type="RefSeq" id="WP_205133974.1">
    <property type="nucleotide sequence ID" value="NZ_JACSNT010000011.1"/>
</dbReference>
<keyword evidence="3" id="KW-1185">Reference proteome</keyword>
<accession>A0ABS2G7Y1</accession>
<evidence type="ECO:0000313" key="2">
    <source>
        <dbReference type="EMBL" id="MBM6877140.1"/>
    </source>
</evidence>
<keyword evidence="1" id="KW-0812">Transmembrane</keyword>
<sequence length="90" mass="10447">MEKGRDLFLFRLYIVMVVGGAVTLLSFFHTETSEQFIQQVKETISYQIPAEEIWEKKEALAVFLEERQLTLPVLSPKEEKIFVPEEEGTP</sequence>
<name>A0ABS2G7Y1_9FIRM</name>
<dbReference type="EMBL" id="JACSNV010000003">
    <property type="protein sequence ID" value="MBM6877140.1"/>
    <property type="molecule type" value="Genomic_DNA"/>
</dbReference>
<keyword evidence="1" id="KW-0472">Membrane</keyword>
<feature type="transmembrane region" description="Helical" evidence="1">
    <location>
        <begin position="7"/>
        <end position="28"/>
    </location>
</feature>
<gene>
    <name evidence="2" type="ORF">H9X83_03060</name>
</gene>
<evidence type="ECO:0000256" key="1">
    <source>
        <dbReference type="SAM" id="Phobius"/>
    </source>
</evidence>
<dbReference type="Proteomes" id="UP000729290">
    <property type="component" value="Unassembled WGS sequence"/>
</dbReference>
<organism evidence="2 3">
    <name type="scientific">Anaerotignum lactatifermentans</name>
    <dbReference type="NCBI Taxonomy" id="160404"/>
    <lineage>
        <taxon>Bacteria</taxon>
        <taxon>Bacillati</taxon>
        <taxon>Bacillota</taxon>
        <taxon>Clostridia</taxon>
        <taxon>Lachnospirales</taxon>
        <taxon>Anaerotignaceae</taxon>
        <taxon>Anaerotignum</taxon>
    </lineage>
</organism>
<comment type="caution">
    <text evidence="2">The sequence shown here is derived from an EMBL/GenBank/DDBJ whole genome shotgun (WGS) entry which is preliminary data.</text>
</comment>